<feature type="region of interest" description="Disordered" evidence="1">
    <location>
        <begin position="44"/>
        <end position="90"/>
    </location>
</feature>
<protein>
    <submittedName>
        <fullName evidence="2">Uncharacterized protein</fullName>
    </submittedName>
</protein>
<name>A0A1R3KQA5_9ROSI</name>
<sequence length="119" mass="13931">MAKFSSSAWKRKRPSTSSFSKLEMDVARQLMLLCQEYNHFCNDKAGDESNQLEKKEESESNRSQSESLVSTLSSDQYPFEMEDEEENLQPRKRRFKSIDLLYSSTKPLSIHHNTKEMKV</sequence>
<dbReference type="EMBL" id="AWUE01012432">
    <property type="protein sequence ID" value="OMP09208.1"/>
    <property type="molecule type" value="Genomic_DNA"/>
</dbReference>
<dbReference type="Proteomes" id="UP000187203">
    <property type="component" value="Unassembled WGS sequence"/>
</dbReference>
<dbReference type="AlphaFoldDB" id="A0A1R3KQA5"/>
<accession>A0A1R3KQA5</accession>
<dbReference type="OrthoDB" id="1739516at2759"/>
<evidence type="ECO:0000256" key="1">
    <source>
        <dbReference type="SAM" id="MobiDB-lite"/>
    </source>
</evidence>
<keyword evidence="3" id="KW-1185">Reference proteome</keyword>
<reference evidence="3" key="1">
    <citation type="submission" date="2013-09" db="EMBL/GenBank/DDBJ databases">
        <title>Corchorus olitorius genome sequencing.</title>
        <authorList>
            <person name="Alam M."/>
            <person name="Haque M.S."/>
            <person name="Islam M.S."/>
            <person name="Emdad E.M."/>
            <person name="Islam M.M."/>
            <person name="Ahmed B."/>
            <person name="Halim A."/>
            <person name="Hossen Q.M.M."/>
            <person name="Hossain M.Z."/>
            <person name="Ahmed R."/>
            <person name="Khan M.M."/>
            <person name="Islam R."/>
            <person name="Rashid M.M."/>
            <person name="Khan S.A."/>
            <person name="Rahman M.S."/>
            <person name="Alam M."/>
            <person name="Yahiya A.S."/>
            <person name="Khan M.S."/>
            <person name="Azam M.S."/>
            <person name="Haque T."/>
            <person name="Lashkar M.Z.H."/>
            <person name="Akhand A.I."/>
            <person name="Morshed G."/>
            <person name="Roy S."/>
            <person name="Uddin K.S."/>
            <person name="Rabeya T."/>
            <person name="Hossain A.S."/>
            <person name="Chowdhury A."/>
            <person name="Snigdha A.R."/>
            <person name="Mortoza M.S."/>
            <person name="Matin S.A."/>
            <person name="Hoque S.M.E."/>
            <person name="Islam M.K."/>
            <person name="Roy D.K."/>
            <person name="Haider R."/>
            <person name="Moosa M.M."/>
            <person name="Elias S.M."/>
            <person name="Hasan A.M."/>
            <person name="Jahan S."/>
            <person name="Shafiuddin M."/>
            <person name="Mahmood N."/>
            <person name="Shommy N.S."/>
        </authorList>
    </citation>
    <scope>NUCLEOTIDE SEQUENCE [LARGE SCALE GENOMIC DNA]</scope>
    <source>
        <strain evidence="3">cv. O-4</strain>
    </source>
</reference>
<comment type="caution">
    <text evidence="2">The sequence shown here is derived from an EMBL/GenBank/DDBJ whole genome shotgun (WGS) entry which is preliminary data.</text>
</comment>
<organism evidence="2 3">
    <name type="scientific">Corchorus olitorius</name>
    <dbReference type="NCBI Taxonomy" id="93759"/>
    <lineage>
        <taxon>Eukaryota</taxon>
        <taxon>Viridiplantae</taxon>
        <taxon>Streptophyta</taxon>
        <taxon>Embryophyta</taxon>
        <taxon>Tracheophyta</taxon>
        <taxon>Spermatophyta</taxon>
        <taxon>Magnoliopsida</taxon>
        <taxon>eudicotyledons</taxon>
        <taxon>Gunneridae</taxon>
        <taxon>Pentapetalae</taxon>
        <taxon>rosids</taxon>
        <taxon>malvids</taxon>
        <taxon>Malvales</taxon>
        <taxon>Malvaceae</taxon>
        <taxon>Grewioideae</taxon>
        <taxon>Apeibeae</taxon>
        <taxon>Corchorus</taxon>
    </lineage>
</organism>
<gene>
    <name evidence="2" type="ORF">COLO4_05701</name>
</gene>
<feature type="region of interest" description="Disordered" evidence="1">
    <location>
        <begin position="1"/>
        <end position="20"/>
    </location>
</feature>
<evidence type="ECO:0000313" key="2">
    <source>
        <dbReference type="EMBL" id="OMP09208.1"/>
    </source>
</evidence>
<feature type="compositionally biased region" description="Low complexity" evidence="1">
    <location>
        <begin position="61"/>
        <end position="74"/>
    </location>
</feature>
<evidence type="ECO:0000313" key="3">
    <source>
        <dbReference type="Proteomes" id="UP000187203"/>
    </source>
</evidence>
<feature type="compositionally biased region" description="Basic and acidic residues" evidence="1">
    <location>
        <begin position="44"/>
        <end position="60"/>
    </location>
</feature>
<proteinExistence type="predicted"/>